<evidence type="ECO:0000313" key="5">
    <source>
        <dbReference type="Proteomes" id="UP000196027"/>
    </source>
</evidence>
<dbReference type="Gene3D" id="3.40.50.720">
    <property type="entry name" value="NAD(P)-binding Rossmann-like Domain"/>
    <property type="match status" value="1"/>
</dbReference>
<dbReference type="PANTHER" id="PTHR42901">
    <property type="entry name" value="ALCOHOL DEHYDROGENASE"/>
    <property type="match status" value="1"/>
</dbReference>
<dbReference type="EMBL" id="CP021425">
    <property type="protein sequence ID" value="ARU58143.1"/>
    <property type="molecule type" value="Genomic_DNA"/>
</dbReference>
<dbReference type="InterPro" id="IPR002347">
    <property type="entry name" value="SDR_fam"/>
</dbReference>
<gene>
    <name evidence="4" type="ORF">OLMES_4126</name>
</gene>
<dbReference type="GO" id="GO:0016491">
    <property type="term" value="F:oxidoreductase activity"/>
    <property type="evidence" value="ECO:0007669"/>
    <property type="project" value="UniProtKB-KW"/>
</dbReference>
<sequence length="266" mass="29109">MSKALEGQGKTVLITGASAGIGKAFADVFATNGFDVVLVARRIEKLEEVASELESKHGISTRCIAADLAKSTSAKKIYDELKREGVTIDALVNNAGYAITKPFTEAKWKDHSDLMNVMVNSVTQLCYLFAKDMKANGYGRIINLSSVAAFSPQYGGNLYGATKAFVKDLSEALDLELKKHNVYCTALCPGFTRSEFHDVMGVSSAMDKLPKWIWMDAKTVANQGYRAVMRGDVRYVNGILNKSLVTAMGFLPGKVKYFLSEKQNVF</sequence>
<comment type="similarity">
    <text evidence="1 3">Belongs to the short-chain dehydrogenases/reductases (SDR) family.</text>
</comment>
<dbReference type="OrthoDB" id="7301144at2"/>
<dbReference type="PRINTS" id="PR00080">
    <property type="entry name" value="SDRFAMILY"/>
</dbReference>
<dbReference type="CDD" id="cd05233">
    <property type="entry name" value="SDR_c"/>
    <property type="match status" value="1"/>
</dbReference>
<dbReference type="PRINTS" id="PR00081">
    <property type="entry name" value="GDHRDH"/>
</dbReference>
<dbReference type="KEGG" id="ome:OLMES_4126"/>
<proteinExistence type="inferred from homology"/>
<protein>
    <submittedName>
        <fullName evidence="4">Dehydrogenase</fullName>
    </submittedName>
</protein>
<evidence type="ECO:0000256" key="3">
    <source>
        <dbReference type="RuleBase" id="RU000363"/>
    </source>
</evidence>
<dbReference type="Pfam" id="PF00106">
    <property type="entry name" value="adh_short"/>
    <property type="match status" value="1"/>
</dbReference>
<evidence type="ECO:0000256" key="1">
    <source>
        <dbReference type="ARBA" id="ARBA00006484"/>
    </source>
</evidence>
<dbReference type="PIRSF" id="PIRSF000126">
    <property type="entry name" value="11-beta-HSD1"/>
    <property type="match status" value="1"/>
</dbReference>
<evidence type="ECO:0000313" key="4">
    <source>
        <dbReference type="EMBL" id="ARU58143.1"/>
    </source>
</evidence>
<keyword evidence="5" id="KW-1185">Reference proteome</keyword>
<organism evidence="4 5">
    <name type="scientific">Oleiphilus messinensis</name>
    <dbReference type="NCBI Taxonomy" id="141451"/>
    <lineage>
        <taxon>Bacteria</taxon>
        <taxon>Pseudomonadati</taxon>
        <taxon>Pseudomonadota</taxon>
        <taxon>Gammaproteobacteria</taxon>
        <taxon>Oceanospirillales</taxon>
        <taxon>Oleiphilaceae</taxon>
        <taxon>Oleiphilus</taxon>
    </lineage>
</organism>
<dbReference type="PANTHER" id="PTHR42901:SF1">
    <property type="entry name" value="ALCOHOL DEHYDROGENASE"/>
    <property type="match status" value="1"/>
</dbReference>
<dbReference type="SUPFAM" id="SSF51735">
    <property type="entry name" value="NAD(P)-binding Rossmann-fold domains"/>
    <property type="match status" value="1"/>
</dbReference>
<dbReference type="AlphaFoldDB" id="A0A1Y0IFI9"/>
<dbReference type="InterPro" id="IPR036291">
    <property type="entry name" value="NAD(P)-bd_dom_sf"/>
</dbReference>
<accession>A0A1Y0IFI9</accession>
<name>A0A1Y0IFI9_9GAMM</name>
<reference evidence="4 5" key="1">
    <citation type="submission" date="2017-05" db="EMBL/GenBank/DDBJ databases">
        <title>Genomic insights into alkan degradation activity of Oleiphilus messinensis.</title>
        <authorList>
            <person name="Kozyavkin S.A."/>
            <person name="Slesarev A.I."/>
            <person name="Golyshin P.N."/>
            <person name="Korzhenkov A."/>
            <person name="Golyshina O.N."/>
            <person name="Toshchakov S.V."/>
        </authorList>
    </citation>
    <scope>NUCLEOTIDE SEQUENCE [LARGE SCALE GENOMIC DNA]</scope>
    <source>
        <strain evidence="4 5">ME102</strain>
    </source>
</reference>
<keyword evidence="2" id="KW-0560">Oxidoreductase</keyword>
<dbReference type="Proteomes" id="UP000196027">
    <property type="component" value="Chromosome"/>
</dbReference>
<evidence type="ECO:0000256" key="2">
    <source>
        <dbReference type="ARBA" id="ARBA00023002"/>
    </source>
</evidence>
<dbReference type="RefSeq" id="WP_087462955.1">
    <property type="nucleotide sequence ID" value="NZ_CP021425.1"/>
</dbReference>